<organism evidence="1 2">
    <name type="scientific">Cladobotryum mycophilum</name>
    <dbReference type="NCBI Taxonomy" id="491253"/>
    <lineage>
        <taxon>Eukaryota</taxon>
        <taxon>Fungi</taxon>
        <taxon>Dikarya</taxon>
        <taxon>Ascomycota</taxon>
        <taxon>Pezizomycotina</taxon>
        <taxon>Sordariomycetes</taxon>
        <taxon>Hypocreomycetidae</taxon>
        <taxon>Hypocreales</taxon>
        <taxon>Hypocreaceae</taxon>
        <taxon>Cladobotryum</taxon>
    </lineage>
</organism>
<comment type="caution">
    <text evidence="1">The sequence shown here is derived from an EMBL/GenBank/DDBJ whole genome shotgun (WGS) entry which is preliminary data.</text>
</comment>
<dbReference type="SUPFAM" id="SSF48403">
    <property type="entry name" value="Ankyrin repeat"/>
    <property type="match status" value="1"/>
</dbReference>
<keyword evidence="2" id="KW-1185">Reference proteome</keyword>
<evidence type="ECO:0000313" key="1">
    <source>
        <dbReference type="EMBL" id="KAK5995938.1"/>
    </source>
</evidence>
<dbReference type="InterPro" id="IPR036770">
    <property type="entry name" value="Ankyrin_rpt-contain_sf"/>
</dbReference>
<accession>A0ABR0SUV0</accession>
<protein>
    <recommendedName>
        <fullName evidence="3">Ankyrin repeat protein</fullName>
    </recommendedName>
</protein>
<dbReference type="InterPro" id="IPR055530">
    <property type="entry name" value="DUF7104"/>
</dbReference>
<evidence type="ECO:0000313" key="2">
    <source>
        <dbReference type="Proteomes" id="UP001338125"/>
    </source>
</evidence>
<dbReference type="PANTHER" id="PTHR46586">
    <property type="entry name" value="ANKYRIN REPEAT-CONTAINING PROTEIN"/>
    <property type="match status" value="1"/>
</dbReference>
<dbReference type="Gene3D" id="1.25.40.20">
    <property type="entry name" value="Ankyrin repeat-containing domain"/>
    <property type="match status" value="1"/>
</dbReference>
<reference evidence="1 2" key="1">
    <citation type="submission" date="2024-01" db="EMBL/GenBank/DDBJ databases">
        <title>Complete genome of Cladobotryum mycophilum ATHUM6906.</title>
        <authorList>
            <person name="Christinaki A.C."/>
            <person name="Myridakis A.I."/>
            <person name="Kouvelis V.N."/>
        </authorList>
    </citation>
    <scope>NUCLEOTIDE SEQUENCE [LARGE SCALE GENOMIC DNA]</scope>
    <source>
        <strain evidence="1 2">ATHUM6906</strain>
    </source>
</reference>
<dbReference type="Pfam" id="PF23397">
    <property type="entry name" value="DUF7104"/>
    <property type="match status" value="4"/>
</dbReference>
<dbReference type="Proteomes" id="UP001338125">
    <property type="component" value="Unassembled WGS sequence"/>
</dbReference>
<dbReference type="InterPro" id="IPR052050">
    <property type="entry name" value="SecEffector_AnkRepeat"/>
</dbReference>
<sequence length="880" mass="95641">MAVTEELLIAAASNSRGVHCLDFLLKKDHDAPITRAVLEQALKNPYIEECLMLILDRGGQITESMMISAARNGKNPKRLLQILLRRGGKITSHVMFSAAEVLYHLGALEYLVGEGGLVNEGTMERALNSPHVSEVLKRFLETGAPVTERIVVAAVRSSFAVVELMLESGGQVTQAVLIEAASNADRKTLELLMGKGVDLTEEMMLAAARNRSCVEVVDLFLKNGGKVTKKLMMAAAGCSVELLRFLLQCPQDVDICEDVLVEAIGNERGTDALKLLLTSGHIPVTEAMVVKAAQSEDATDVLTILLRKGGPITDNVVVAAAENKRMGALSLLLEFDSTIPISEKVVIAAAGNMIGIEMLELIAMNGHYLPVSEKSVLAAAGNRDREAALELLLETNESIPITEQMLIRAVQTGNTFSHDLTSNLKLLLSKGGEVTEAVVIAALNQGFWDTEMLGVLITHNSRIELTEEIMLAAVRNDDGAKHLKYLLDFCKTPRITEAMLIGAAEQRNGHVYLEQLLNVSGNVTEPVFLAAAENFRDVDALEYLFSTHPMPVTENMLLAAAAASATPGLEAVHGLVDNTPLRTHTLRSTTTLVFLLERASAVLITEAIVVNAARSMEWECAFDALFSVSSDLPITEPVLSAAAENCGTLLELLFNKSQSAKEIVVTERMLLGAAFSWEGKHSLVFLHKVESTIEYTEKVMVGASWNPRGREHLQFLIAMGGQITETVMVAAALSTHGKESLQLLLGCGGQITETVMIAAAWNPGLHAKATSPLEFLMSRGGIVNEKVVRAAAMNPGGGVNLEFLMNQTEHRMSRNAEISDTESVEFLMSQLNPSTRQTLQQVAREFRWPEDKEIPQRLSKFFGDKIAAVVIRKVEIDRRT</sequence>
<gene>
    <name evidence="1" type="ORF">PT974_04357</name>
</gene>
<dbReference type="EMBL" id="JAVFKD010000004">
    <property type="protein sequence ID" value="KAK5995938.1"/>
    <property type="molecule type" value="Genomic_DNA"/>
</dbReference>
<dbReference type="PANTHER" id="PTHR46586:SF4">
    <property type="match status" value="1"/>
</dbReference>
<dbReference type="SUPFAM" id="SSF140860">
    <property type="entry name" value="Pseudo ankyrin repeat-like"/>
    <property type="match status" value="1"/>
</dbReference>
<proteinExistence type="predicted"/>
<name>A0ABR0SUV0_9HYPO</name>
<evidence type="ECO:0008006" key="3">
    <source>
        <dbReference type="Google" id="ProtNLM"/>
    </source>
</evidence>